<dbReference type="EMBL" id="GBXM01091301">
    <property type="protein sequence ID" value="JAH17276.1"/>
    <property type="molecule type" value="Transcribed_RNA"/>
</dbReference>
<reference evidence="1" key="2">
    <citation type="journal article" date="2015" name="Fish Shellfish Immunol.">
        <title>Early steps in the European eel (Anguilla anguilla)-Vibrio vulnificus interaction in the gills: Role of the RtxA13 toxin.</title>
        <authorList>
            <person name="Callol A."/>
            <person name="Pajuelo D."/>
            <person name="Ebbesson L."/>
            <person name="Teles M."/>
            <person name="MacKenzie S."/>
            <person name="Amaro C."/>
        </authorList>
    </citation>
    <scope>NUCLEOTIDE SEQUENCE</scope>
</reference>
<dbReference type="AlphaFoldDB" id="A0A0E9QK79"/>
<sequence length="55" mass="6405">MRSKSYQIIYTYNKAFSVLHLYHLVVKLLCQKLISGPLRIDISCSFKHFNQPSSS</sequence>
<proteinExistence type="predicted"/>
<reference evidence="1" key="1">
    <citation type="submission" date="2014-11" db="EMBL/GenBank/DDBJ databases">
        <authorList>
            <person name="Amaro Gonzalez C."/>
        </authorList>
    </citation>
    <scope>NUCLEOTIDE SEQUENCE</scope>
</reference>
<name>A0A0E9QK79_ANGAN</name>
<organism evidence="1">
    <name type="scientific">Anguilla anguilla</name>
    <name type="common">European freshwater eel</name>
    <name type="synonym">Muraena anguilla</name>
    <dbReference type="NCBI Taxonomy" id="7936"/>
    <lineage>
        <taxon>Eukaryota</taxon>
        <taxon>Metazoa</taxon>
        <taxon>Chordata</taxon>
        <taxon>Craniata</taxon>
        <taxon>Vertebrata</taxon>
        <taxon>Euteleostomi</taxon>
        <taxon>Actinopterygii</taxon>
        <taxon>Neopterygii</taxon>
        <taxon>Teleostei</taxon>
        <taxon>Anguilliformes</taxon>
        <taxon>Anguillidae</taxon>
        <taxon>Anguilla</taxon>
    </lineage>
</organism>
<evidence type="ECO:0000313" key="1">
    <source>
        <dbReference type="EMBL" id="JAH17276.1"/>
    </source>
</evidence>
<protein>
    <submittedName>
        <fullName evidence="1">Uncharacterized protein</fullName>
    </submittedName>
</protein>
<accession>A0A0E9QK79</accession>